<evidence type="ECO:0000313" key="2">
    <source>
        <dbReference type="Proteomes" id="UP000245207"/>
    </source>
</evidence>
<name>A0A2U1L8Q4_ARTAN</name>
<sequence length="167" mass="19247">MPQVPDTITAEVKKYLLDGSPSATFTEVSYEGMHFCSNGPRRVLEGYAPYVFYTTRRILGYARAYPCYKLGPPLALRYAEAALHCMAELREMLEHEKANIETNIAHMDRVMTPMECHKPNMHEQDKMKIDKMRNEIASCWEDLSAQKEMGKQRLLILFQSCASLKTY</sequence>
<dbReference type="AlphaFoldDB" id="A0A2U1L8Q4"/>
<protein>
    <submittedName>
        <fullName evidence="1">Uncharacterized protein</fullName>
    </submittedName>
</protein>
<dbReference type="Proteomes" id="UP000245207">
    <property type="component" value="Unassembled WGS sequence"/>
</dbReference>
<gene>
    <name evidence="1" type="ORF">CTI12_AA518480</name>
</gene>
<accession>A0A2U1L8Q4</accession>
<keyword evidence="2" id="KW-1185">Reference proteome</keyword>
<dbReference type="OrthoDB" id="1723093at2759"/>
<reference evidence="1 2" key="1">
    <citation type="journal article" date="2018" name="Mol. Plant">
        <title>The genome of Artemisia annua provides insight into the evolution of Asteraceae family and artemisinin biosynthesis.</title>
        <authorList>
            <person name="Shen Q."/>
            <person name="Zhang L."/>
            <person name="Liao Z."/>
            <person name="Wang S."/>
            <person name="Yan T."/>
            <person name="Shi P."/>
            <person name="Liu M."/>
            <person name="Fu X."/>
            <person name="Pan Q."/>
            <person name="Wang Y."/>
            <person name="Lv Z."/>
            <person name="Lu X."/>
            <person name="Zhang F."/>
            <person name="Jiang W."/>
            <person name="Ma Y."/>
            <person name="Chen M."/>
            <person name="Hao X."/>
            <person name="Li L."/>
            <person name="Tang Y."/>
            <person name="Lv G."/>
            <person name="Zhou Y."/>
            <person name="Sun X."/>
            <person name="Brodelius P.E."/>
            <person name="Rose J.K.C."/>
            <person name="Tang K."/>
        </authorList>
    </citation>
    <scope>NUCLEOTIDE SEQUENCE [LARGE SCALE GENOMIC DNA]</scope>
    <source>
        <strain evidence="2">cv. Huhao1</strain>
        <tissue evidence="1">Leaf</tissue>
    </source>
</reference>
<proteinExistence type="predicted"/>
<organism evidence="1 2">
    <name type="scientific">Artemisia annua</name>
    <name type="common">Sweet wormwood</name>
    <dbReference type="NCBI Taxonomy" id="35608"/>
    <lineage>
        <taxon>Eukaryota</taxon>
        <taxon>Viridiplantae</taxon>
        <taxon>Streptophyta</taxon>
        <taxon>Embryophyta</taxon>
        <taxon>Tracheophyta</taxon>
        <taxon>Spermatophyta</taxon>
        <taxon>Magnoliopsida</taxon>
        <taxon>eudicotyledons</taxon>
        <taxon>Gunneridae</taxon>
        <taxon>Pentapetalae</taxon>
        <taxon>asterids</taxon>
        <taxon>campanulids</taxon>
        <taxon>Asterales</taxon>
        <taxon>Asteraceae</taxon>
        <taxon>Asteroideae</taxon>
        <taxon>Anthemideae</taxon>
        <taxon>Artemisiinae</taxon>
        <taxon>Artemisia</taxon>
    </lineage>
</organism>
<evidence type="ECO:0000313" key="1">
    <source>
        <dbReference type="EMBL" id="PWA45366.1"/>
    </source>
</evidence>
<comment type="caution">
    <text evidence="1">The sequence shown here is derived from an EMBL/GenBank/DDBJ whole genome shotgun (WGS) entry which is preliminary data.</text>
</comment>
<dbReference type="EMBL" id="PKPP01010792">
    <property type="protein sequence ID" value="PWA45366.1"/>
    <property type="molecule type" value="Genomic_DNA"/>
</dbReference>